<feature type="transmembrane region" description="Helical" evidence="9">
    <location>
        <begin position="102"/>
        <end position="120"/>
    </location>
</feature>
<protein>
    <submittedName>
        <fullName evidence="11">DEHU transporter 1</fullName>
    </submittedName>
</protein>
<evidence type="ECO:0000256" key="6">
    <source>
        <dbReference type="ARBA" id="ARBA00023136"/>
    </source>
</evidence>
<dbReference type="PANTHER" id="PTHR48022">
    <property type="entry name" value="PLASTIDIC GLUCOSE TRANSPORTER 4"/>
    <property type="match status" value="1"/>
</dbReference>
<dbReference type="GO" id="GO:0005351">
    <property type="term" value="F:carbohydrate:proton symporter activity"/>
    <property type="evidence" value="ECO:0007669"/>
    <property type="project" value="TreeGrafter"/>
</dbReference>
<evidence type="ECO:0000256" key="4">
    <source>
        <dbReference type="ARBA" id="ARBA00022692"/>
    </source>
</evidence>
<dbReference type="SUPFAM" id="SSF103473">
    <property type="entry name" value="MFS general substrate transporter"/>
    <property type="match status" value="1"/>
</dbReference>
<evidence type="ECO:0000256" key="3">
    <source>
        <dbReference type="ARBA" id="ARBA00022448"/>
    </source>
</evidence>
<feature type="transmembrane region" description="Helical" evidence="9">
    <location>
        <begin position="126"/>
        <end position="150"/>
    </location>
</feature>
<evidence type="ECO:0000313" key="11">
    <source>
        <dbReference type="EMBL" id="AHA12287.1"/>
    </source>
</evidence>
<dbReference type="Pfam" id="PF00083">
    <property type="entry name" value="Sugar_tr"/>
    <property type="match status" value="1"/>
</dbReference>
<evidence type="ECO:0000256" key="1">
    <source>
        <dbReference type="ARBA" id="ARBA00004141"/>
    </source>
</evidence>
<feature type="transmembrane region" description="Helical" evidence="9">
    <location>
        <begin position="21"/>
        <end position="41"/>
    </location>
</feature>
<feature type="region of interest" description="Disordered" evidence="8">
    <location>
        <begin position="506"/>
        <end position="536"/>
    </location>
</feature>
<dbReference type="InterPro" id="IPR005829">
    <property type="entry name" value="Sugar_transporter_CS"/>
</dbReference>
<dbReference type="PRINTS" id="PR00171">
    <property type="entry name" value="SUGRTRNSPORT"/>
</dbReference>
<evidence type="ECO:0000256" key="5">
    <source>
        <dbReference type="ARBA" id="ARBA00022989"/>
    </source>
</evidence>
<feature type="transmembrane region" description="Helical" evidence="9">
    <location>
        <begin position="355"/>
        <end position="377"/>
    </location>
</feature>
<evidence type="ECO:0000256" key="7">
    <source>
        <dbReference type="RuleBase" id="RU003346"/>
    </source>
</evidence>
<keyword evidence="5 9" id="KW-1133">Transmembrane helix</keyword>
<sequence>MGILDKLIKNESMKSDPKEIYGWRIWALASSACFGGMLFGWDIGAIGGILVMPSFQEKFGLAEKSESELADVESNIVSVLQAGCFAGSLIAYWIADRWGRKPSLLASAAMSTIGVVIQTASSGHLAALFVGRFLAGLGVGAASMLTPLYVSENAPRSIRGALTGLYQLNITIGIMLSFWVNFGSLRHSEGDIQWEVPLATQMLAAVFMFVGISLCGESPRFLAKQDNWEAASAVLSKLRNLPADHTYIAQELQDMADQLEKERGHSDNNSFWGLHRDMWTVPTNRKRALISIGLMICQQMTGVNAINYYAPKIFNGLGIQGPSNGLFATGVYGIVKVVGCALFVLFAADSVGRRLSLLWTAIAQGIFMFIIGCYVLTNPPVEGAPIPAFGYVALVSIFLFVLCFEVGWGPACWILVSEIPQARLRALNVALAAATQWLFNFVVAQAVPHMLITTGEGGYGTYFIFGSFSFCMFFFTWFLIPETKGVSLEKMDALFGVKAPLGGEEGNPEFLEKSGPHTDADAGSGKFAETTHIERK</sequence>
<organism evidence="11">
    <name type="scientific">Asteromyces cruciatus</name>
    <dbReference type="NCBI Taxonomy" id="1407621"/>
    <lineage>
        <taxon>Eukaryota</taxon>
        <taxon>Fungi</taxon>
        <taxon>Dikarya</taxon>
        <taxon>Ascomycota</taxon>
        <taxon>Pezizomycotina</taxon>
        <taxon>Pezizomycotina incertae sedis</taxon>
        <taxon>Asteromyces</taxon>
    </lineage>
</organism>
<dbReference type="NCBIfam" id="TIGR00879">
    <property type="entry name" value="SP"/>
    <property type="match status" value="1"/>
</dbReference>
<dbReference type="AlphaFoldDB" id="V9PJ52"/>
<keyword evidence="6 9" id="KW-0472">Membrane</keyword>
<dbReference type="PROSITE" id="PS00216">
    <property type="entry name" value="SUGAR_TRANSPORT_1"/>
    <property type="match status" value="1"/>
</dbReference>
<comment type="subcellular location">
    <subcellularLocation>
        <location evidence="1">Membrane</location>
        <topology evidence="1">Multi-pass membrane protein</topology>
    </subcellularLocation>
</comment>
<name>V9PJ52_9PEZI</name>
<dbReference type="FunFam" id="1.20.1250.20:FF:000026">
    <property type="entry name" value="MFS quinate transporter QutD"/>
    <property type="match status" value="1"/>
</dbReference>
<dbReference type="EMBL" id="KF726107">
    <property type="protein sequence ID" value="AHA12287.1"/>
    <property type="molecule type" value="mRNA"/>
</dbReference>
<dbReference type="GO" id="GO:0016020">
    <property type="term" value="C:membrane"/>
    <property type="evidence" value="ECO:0007669"/>
    <property type="project" value="UniProtKB-SubCell"/>
</dbReference>
<evidence type="ECO:0000256" key="9">
    <source>
        <dbReference type="SAM" id="Phobius"/>
    </source>
</evidence>
<keyword evidence="4 9" id="KW-0812">Transmembrane</keyword>
<dbReference type="InterPro" id="IPR036259">
    <property type="entry name" value="MFS_trans_sf"/>
</dbReference>
<evidence type="ECO:0000256" key="2">
    <source>
        <dbReference type="ARBA" id="ARBA00010992"/>
    </source>
</evidence>
<dbReference type="InterPro" id="IPR003663">
    <property type="entry name" value="Sugar/inositol_transpt"/>
</dbReference>
<dbReference type="InterPro" id="IPR050360">
    <property type="entry name" value="MFS_Sugar_Transporters"/>
</dbReference>
<feature type="transmembrane region" description="Helical" evidence="9">
    <location>
        <begin position="288"/>
        <end position="310"/>
    </location>
</feature>
<feature type="transmembrane region" description="Helical" evidence="9">
    <location>
        <begin position="427"/>
        <end position="447"/>
    </location>
</feature>
<reference evidence="11" key="1">
    <citation type="journal article" date="2013" name="Nature">
        <title>Efficient ethanol production from brown macroalgae sugars by a synthetic yeast platform.</title>
        <authorList>
            <person name="Enquist-Newman M."/>
            <person name="Faust A.M."/>
            <person name="Bravo D.D."/>
            <person name="Santos C.N."/>
            <person name="Raisner R.M."/>
            <person name="Hanel A."/>
            <person name="Sarvabhowman P."/>
            <person name="Le C."/>
            <person name="Regitsky D.D."/>
            <person name="Cooper S.R."/>
            <person name="Peereboom L."/>
            <person name="Clark A."/>
            <person name="Martinez Y."/>
            <person name="Goldsmith J."/>
            <person name="Cho M.Y."/>
            <person name="Donohoue P.D."/>
            <person name="Luo L."/>
            <person name="Lamberson B."/>
            <person name="Tamrakar P."/>
            <person name="Kim E.J."/>
            <person name="Villari J.L."/>
            <person name="Gill A."/>
            <person name="Tripathi S.A."/>
            <person name="Karamchedu P."/>
            <person name="Paredes C.J."/>
            <person name="Rajgarhia V."/>
            <person name="Kotlar H.K."/>
            <person name="Bailey R.B."/>
            <person name="Miller D.J."/>
            <person name="Ohler N.L."/>
            <person name="Swimmer C."/>
            <person name="Yoshikuni Y."/>
        </authorList>
    </citation>
    <scope>NUCLEOTIDE SEQUENCE</scope>
    <source>
        <strain evidence="11">ATCC 26324</strain>
    </source>
</reference>
<dbReference type="PANTHER" id="PTHR48022:SF21">
    <property type="entry name" value="QUINATE TRANSPORTER, PUTATIVE (AFU_ORTHOLOGUE AFUA_6G06960)-RELATED"/>
    <property type="match status" value="1"/>
</dbReference>
<dbReference type="PROSITE" id="PS50850">
    <property type="entry name" value="MFS"/>
    <property type="match status" value="1"/>
</dbReference>
<dbReference type="Gene3D" id="1.20.1250.20">
    <property type="entry name" value="MFS general substrate transporter like domains"/>
    <property type="match status" value="1"/>
</dbReference>
<comment type="similarity">
    <text evidence="2 7">Belongs to the major facilitator superfamily. Sugar transporter (TC 2.A.1.1) family.</text>
</comment>
<dbReference type="InterPro" id="IPR005828">
    <property type="entry name" value="MFS_sugar_transport-like"/>
</dbReference>
<feature type="transmembrane region" description="Helical" evidence="9">
    <location>
        <begin position="459"/>
        <end position="480"/>
    </location>
</feature>
<keyword evidence="3 7" id="KW-0813">Transport</keyword>
<feature type="transmembrane region" description="Helical" evidence="9">
    <location>
        <begin position="162"/>
        <end position="182"/>
    </location>
</feature>
<proteinExistence type="evidence at transcript level"/>
<feature type="compositionally biased region" description="Basic and acidic residues" evidence="8">
    <location>
        <begin position="510"/>
        <end position="520"/>
    </location>
</feature>
<feature type="transmembrane region" description="Helical" evidence="9">
    <location>
        <begin position="194"/>
        <end position="215"/>
    </location>
</feature>
<accession>V9PJ52</accession>
<feature type="transmembrane region" description="Helical" evidence="9">
    <location>
        <begin position="389"/>
        <end position="415"/>
    </location>
</feature>
<dbReference type="PROSITE" id="PS00217">
    <property type="entry name" value="SUGAR_TRANSPORT_2"/>
    <property type="match status" value="1"/>
</dbReference>
<feature type="transmembrane region" description="Helical" evidence="9">
    <location>
        <begin position="330"/>
        <end position="348"/>
    </location>
</feature>
<feature type="domain" description="Major facilitator superfamily (MFS) profile" evidence="10">
    <location>
        <begin position="28"/>
        <end position="484"/>
    </location>
</feature>
<dbReference type="InterPro" id="IPR020846">
    <property type="entry name" value="MFS_dom"/>
</dbReference>
<feature type="transmembrane region" description="Helical" evidence="9">
    <location>
        <begin position="76"/>
        <end position="95"/>
    </location>
</feature>
<evidence type="ECO:0000256" key="8">
    <source>
        <dbReference type="SAM" id="MobiDB-lite"/>
    </source>
</evidence>
<evidence type="ECO:0000259" key="10">
    <source>
        <dbReference type="PROSITE" id="PS50850"/>
    </source>
</evidence>